<keyword evidence="3" id="KW-1185">Reference proteome</keyword>
<evidence type="ECO:0000313" key="2">
    <source>
        <dbReference type="EMBL" id="KAI0514211.1"/>
    </source>
</evidence>
<dbReference type="EMBL" id="JAGYWB010000008">
    <property type="protein sequence ID" value="KAI0514211.1"/>
    <property type="molecule type" value="Genomic_DNA"/>
</dbReference>
<sequence>MPHVNFCFVGIPAISVLLTVNAPALLLIMTVCAFPIGPTATGRNRHSTGPSGLKFLEYFCWEVDYGEWRFLKLLVSFLLRRSIRSLDVCSFLVI</sequence>
<dbReference type="Proteomes" id="UP000829196">
    <property type="component" value="Unassembled WGS sequence"/>
</dbReference>
<feature type="transmembrane region" description="Helical" evidence="1">
    <location>
        <begin position="12"/>
        <end position="36"/>
    </location>
</feature>
<reference evidence="2" key="1">
    <citation type="journal article" date="2022" name="Front. Genet.">
        <title>Chromosome-Scale Assembly of the Dendrobium nobile Genome Provides Insights Into the Molecular Mechanism of the Biosynthesis of the Medicinal Active Ingredient of Dendrobium.</title>
        <authorList>
            <person name="Xu Q."/>
            <person name="Niu S.-C."/>
            <person name="Li K.-L."/>
            <person name="Zheng P.-J."/>
            <person name="Zhang X.-J."/>
            <person name="Jia Y."/>
            <person name="Liu Y."/>
            <person name="Niu Y.-X."/>
            <person name="Yu L.-H."/>
            <person name="Chen D.-F."/>
            <person name="Zhang G.-Q."/>
        </authorList>
    </citation>
    <scope>NUCLEOTIDE SEQUENCE</scope>
    <source>
        <tissue evidence="2">Leaf</tissue>
    </source>
</reference>
<dbReference type="AlphaFoldDB" id="A0A8T3BLP3"/>
<organism evidence="2 3">
    <name type="scientific">Dendrobium nobile</name>
    <name type="common">Orchid</name>
    <dbReference type="NCBI Taxonomy" id="94219"/>
    <lineage>
        <taxon>Eukaryota</taxon>
        <taxon>Viridiplantae</taxon>
        <taxon>Streptophyta</taxon>
        <taxon>Embryophyta</taxon>
        <taxon>Tracheophyta</taxon>
        <taxon>Spermatophyta</taxon>
        <taxon>Magnoliopsida</taxon>
        <taxon>Liliopsida</taxon>
        <taxon>Asparagales</taxon>
        <taxon>Orchidaceae</taxon>
        <taxon>Epidendroideae</taxon>
        <taxon>Malaxideae</taxon>
        <taxon>Dendrobiinae</taxon>
        <taxon>Dendrobium</taxon>
    </lineage>
</organism>
<evidence type="ECO:0000256" key="1">
    <source>
        <dbReference type="SAM" id="Phobius"/>
    </source>
</evidence>
<gene>
    <name evidence="2" type="ORF">KFK09_010246</name>
</gene>
<name>A0A8T3BLP3_DENNO</name>
<keyword evidence="1" id="KW-0472">Membrane</keyword>
<keyword evidence="1" id="KW-1133">Transmembrane helix</keyword>
<proteinExistence type="predicted"/>
<protein>
    <submittedName>
        <fullName evidence="2">Uncharacterized protein</fullName>
    </submittedName>
</protein>
<keyword evidence="1" id="KW-0812">Transmembrane</keyword>
<evidence type="ECO:0000313" key="3">
    <source>
        <dbReference type="Proteomes" id="UP000829196"/>
    </source>
</evidence>
<accession>A0A8T3BLP3</accession>
<comment type="caution">
    <text evidence="2">The sequence shown here is derived from an EMBL/GenBank/DDBJ whole genome shotgun (WGS) entry which is preliminary data.</text>
</comment>